<dbReference type="PANTHER" id="PTHR32308">
    <property type="entry name" value="LYASE BETA SUBUNIT, PUTATIVE (AFU_ORTHOLOGUE AFUA_4G13030)-RELATED"/>
    <property type="match status" value="1"/>
</dbReference>
<feature type="domain" description="HpcH/HpaI aldolase/citrate lyase" evidence="4">
    <location>
        <begin position="15"/>
        <end position="236"/>
    </location>
</feature>
<protein>
    <submittedName>
        <fullName evidence="5">Aldolase/citrate lyase family protein</fullName>
    </submittedName>
</protein>
<dbReference type="EMBL" id="JAZBJO010000022">
    <property type="protein sequence ID" value="MEE4596042.1"/>
    <property type="molecule type" value="Genomic_DNA"/>
</dbReference>
<keyword evidence="2" id="KW-0479">Metal-binding</keyword>
<dbReference type="InterPro" id="IPR040442">
    <property type="entry name" value="Pyrv_kinase-like_dom_sf"/>
</dbReference>
<keyword evidence="6" id="KW-1185">Reference proteome</keyword>
<dbReference type="SUPFAM" id="SSF51621">
    <property type="entry name" value="Phosphoenolpyruvate/pyruvate domain"/>
    <property type="match status" value="1"/>
</dbReference>
<evidence type="ECO:0000256" key="1">
    <source>
        <dbReference type="ARBA" id="ARBA00001946"/>
    </source>
</evidence>
<organism evidence="5 6">
    <name type="scientific">Streptomyces asiaticus subsp. ignotus</name>
    <dbReference type="NCBI Taxonomy" id="3098222"/>
    <lineage>
        <taxon>Bacteria</taxon>
        <taxon>Bacillati</taxon>
        <taxon>Actinomycetota</taxon>
        <taxon>Actinomycetes</taxon>
        <taxon>Kitasatosporales</taxon>
        <taxon>Streptomycetaceae</taxon>
        <taxon>Streptomyces</taxon>
        <taxon>Streptomyces violaceusniger group</taxon>
    </lineage>
</organism>
<comment type="caution">
    <text evidence="5">The sequence shown here is derived from an EMBL/GenBank/DDBJ whole genome shotgun (WGS) entry which is preliminary data.</text>
</comment>
<reference evidence="5 6" key="1">
    <citation type="submission" date="2023-11" db="EMBL/GenBank/DDBJ databases">
        <title>30 novel species of actinomycetes from the DSMZ collection.</title>
        <authorList>
            <person name="Nouioui I."/>
        </authorList>
    </citation>
    <scope>NUCLEOTIDE SEQUENCE [LARGE SCALE GENOMIC DNA]</scope>
    <source>
        <strain evidence="5 6">DSM 41524</strain>
    </source>
</reference>
<dbReference type="InterPro" id="IPR005000">
    <property type="entry name" value="Aldolase/citrate-lyase_domain"/>
</dbReference>
<evidence type="ECO:0000259" key="4">
    <source>
        <dbReference type="Pfam" id="PF03328"/>
    </source>
</evidence>
<evidence type="ECO:0000313" key="6">
    <source>
        <dbReference type="Proteomes" id="UP001354709"/>
    </source>
</evidence>
<proteinExistence type="predicted"/>
<name>A0ABU7Q3V1_9ACTN</name>
<dbReference type="Gene3D" id="3.20.20.60">
    <property type="entry name" value="Phosphoenolpyruvate-binding domains"/>
    <property type="match status" value="1"/>
</dbReference>
<gene>
    <name evidence="5" type="ORF">V2J94_29810</name>
</gene>
<dbReference type="PANTHER" id="PTHR32308:SF10">
    <property type="entry name" value="CITRATE LYASE SUBUNIT BETA"/>
    <property type="match status" value="1"/>
</dbReference>
<dbReference type="Pfam" id="PF03328">
    <property type="entry name" value="HpcH_HpaI"/>
    <property type="match status" value="1"/>
</dbReference>
<sequence length="318" mass="34233">MGLAVVSKGEVRPIRSLVYVGAANESAVTRAVEADGDAMFLDLEEPQFPYGPTERQQARQAVGEYLSSLTDCGQRTQHFVRVNAPTTGLTIADLAAVMTPALTGVLLPKTSGASDIHMLDGILTCMETEHGLPVGSTQIFPLLETTEGIRDAFQVAAASPRVTYMGGMTSRFGDIYQAIRYRWTPRGDESLYLRSKVLMDARSAGIRYPVSGVWAGRPNDAAGIRAWAESQRDLGYFGIFTDPDGIGLAHEVFTPTAEDMEFWAGVIACGESASRGGDSTFLWPDGQRSGLHAAYVESARMNLQWARELGLGPTASSS</sequence>
<evidence type="ECO:0000256" key="2">
    <source>
        <dbReference type="ARBA" id="ARBA00022723"/>
    </source>
</evidence>
<dbReference type="GO" id="GO:0016829">
    <property type="term" value="F:lyase activity"/>
    <property type="evidence" value="ECO:0007669"/>
    <property type="project" value="UniProtKB-KW"/>
</dbReference>
<keyword evidence="5" id="KW-0456">Lyase</keyword>
<evidence type="ECO:0000313" key="5">
    <source>
        <dbReference type="EMBL" id="MEE4596042.1"/>
    </source>
</evidence>
<keyword evidence="3" id="KW-0460">Magnesium</keyword>
<dbReference type="RefSeq" id="WP_330812483.1">
    <property type="nucleotide sequence ID" value="NZ_JAZBJO010000022.1"/>
</dbReference>
<evidence type="ECO:0000256" key="3">
    <source>
        <dbReference type="ARBA" id="ARBA00022842"/>
    </source>
</evidence>
<comment type="cofactor">
    <cofactor evidence="1">
        <name>Mg(2+)</name>
        <dbReference type="ChEBI" id="CHEBI:18420"/>
    </cofactor>
</comment>
<accession>A0ABU7Q3V1</accession>
<dbReference type="InterPro" id="IPR015813">
    <property type="entry name" value="Pyrv/PenolPyrv_kinase-like_dom"/>
</dbReference>
<dbReference type="Proteomes" id="UP001354709">
    <property type="component" value="Unassembled WGS sequence"/>
</dbReference>